<keyword evidence="3" id="KW-1185">Reference proteome</keyword>
<dbReference type="AlphaFoldDB" id="A0A6A8DHL0"/>
<organism evidence="2 3">
    <name type="scientific">Aquibacillus halophilus</name>
    <dbReference type="NCBI Taxonomy" id="930132"/>
    <lineage>
        <taxon>Bacteria</taxon>
        <taxon>Bacillati</taxon>
        <taxon>Bacillota</taxon>
        <taxon>Bacilli</taxon>
        <taxon>Bacillales</taxon>
        <taxon>Bacillaceae</taxon>
        <taxon>Aquibacillus</taxon>
    </lineage>
</organism>
<dbReference type="OrthoDB" id="2376226at2"/>
<dbReference type="Proteomes" id="UP000799092">
    <property type="component" value="Unassembled WGS sequence"/>
</dbReference>
<accession>A0A6A8DHL0</accession>
<proteinExistence type="predicted"/>
<evidence type="ECO:0000313" key="2">
    <source>
        <dbReference type="EMBL" id="MRH44720.1"/>
    </source>
</evidence>
<gene>
    <name evidence="2" type="ORF">GH741_18900</name>
</gene>
<comment type="caution">
    <text evidence="2">The sequence shown here is derived from an EMBL/GenBank/DDBJ whole genome shotgun (WGS) entry which is preliminary data.</text>
</comment>
<feature type="region of interest" description="Disordered" evidence="1">
    <location>
        <begin position="24"/>
        <end position="93"/>
    </location>
</feature>
<evidence type="ECO:0000313" key="3">
    <source>
        <dbReference type="Proteomes" id="UP000799092"/>
    </source>
</evidence>
<dbReference type="RefSeq" id="WP_153738328.1">
    <property type="nucleotide sequence ID" value="NZ_WJNG01000018.1"/>
</dbReference>
<evidence type="ECO:0008006" key="4">
    <source>
        <dbReference type="Google" id="ProtNLM"/>
    </source>
</evidence>
<protein>
    <recommendedName>
        <fullName evidence="4">Cytosolic protein</fullName>
    </recommendedName>
</protein>
<name>A0A6A8DHL0_9BACI</name>
<feature type="compositionally biased region" description="Basic and acidic residues" evidence="1">
    <location>
        <begin position="78"/>
        <end position="93"/>
    </location>
</feature>
<reference evidence="2" key="1">
    <citation type="submission" date="2019-11" db="EMBL/GenBank/DDBJ databases">
        <authorList>
            <person name="Li J."/>
        </authorList>
    </citation>
    <scope>NUCLEOTIDE SEQUENCE</scope>
    <source>
        <strain evidence="2">B6B</strain>
    </source>
</reference>
<evidence type="ECO:0000256" key="1">
    <source>
        <dbReference type="SAM" id="MobiDB-lite"/>
    </source>
</evidence>
<sequence length="93" mass="10969">MSKKDKQKYSDFSNVEDMRNYLIPEQMPEGPYGSPRNKNEPVTNKSSPWREGQRYHSAFNFPNKDFHQDLPRQLEGAHPLHDHEGDVKPEEEE</sequence>
<dbReference type="EMBL" id="WJNG01000018">
    <property type="protein sequence ID" value="MRH44720.1"/>
    <property type="molecule type" value="Genomic_DNA"/>
</dbReference>